<keyword evidence="1" id="KW-0472">Membrane</keyword>
<evidence type="ECO:0000256" key="1">
    <source>
        <dbReference type="SAM" id="Phobius"/>
    </source>
</evidence>
<dbReference type="Proteomes" id="UP001302349">
    <property type="component" value="Chromosome"/>
</dbReference>
<keyword evidence="1" id="KW-0812">Transmembrane</keyword>
<proteinExistence type="predicted"/>
<keyword evidence="3" id="KW-1185">Reference proteome</keyword>
<reference evidence="2 3" key="1">
    <citation type="journal article" date="2023" name="Microbiol. Resour. Announc.">
        <title>Complete Genome Sequence of Imperialibacter roseus strain P4T.</title>
        <authorList>
            <person name="Tizabi D.R."/>
            <person name="Bachvaroff T."/>
            <person name="Hill R.T."/>
        </authorList>
    </citation>
    <scope>NUCLEOTIDE SEQUENCE [LARGE SCALE GENOMIC DNA]</scope>
    <source>
        <strain evidence="2 3">P4T</strain>
    </source>
</reference>
<name>A0ABZ0IHD0_9BACT</name>
<feature type="transmembrane region" description="Helical" evidence="1">
    <location>
        <begin position="101"/>
        <end position="125"/>
    </location>
</feature>
<protein>
    <submittedName>
        <fullName evidence="2">Uncharacterized protein</fullName>
    </submittedName>
</protein>
<keyword evidence="1" id="KW-1133">Transmembrane helix</keyword>
<dbReference type="EMBL" id="CP136051">
    <property type="protein sequence ID" value="WOK04442.1"/>
    <property type="molecule type" value="Genomic_DNA"/>
</dbReference>
<feature type="transmembrane region" description="Helical" evidence="1">
    <location>
        <begin position="37"/>
        <end position="59"/>
    </location>
</feature>
<organism evidence="2 3">
    <name type="scientific">Imperialibacter roseus</name>
    <dbReference type="NCBI Taxonomy" id="1324217"/>
    <lineage>
        <taxon>Bacteria</taxon>
        <taxon>Pseudomonadati</taxon>
        <taxon>Bacteroidota</taxon>
        <taxon>Cytophagia</taxon>
        <taxon>Cytophagales</taxon>
        <taxon>Flammeovirgaceae</taxon>
        <taxon>Imperialibacter</taxon>
    </lineage>
</organism>
<gene>
    <name evidence="2" type="ORF">RT717_15280</name>
</gene>
<feature type="transmembrane region" description="Helical" evidence="1">
    <location>
        <begin position="65"/>
        <end position="89"/>
    </location>
</feature>
<feature type="transmembrane region" description="Helical" evidence="1">
    <location>
        <begin position="12"/>
        <end position="30"/>
    </location>
</feature>
<sequence>MGLSVFEWLQKPLYQLLFFVPLTLIVLVLVRPLKADNAWMIAGIVYGCFIVVNTVLVGFADKPWYYFLISLGLSVVYLIAMGVLIPGLIKIMKMEGSGESAMIFLLIIYHPLALMIVMFLKWAYFKVF</sequence>
<dbReference type="RefSeq" id="WP_317487252.1">
    <property type="nucleotide sequence ID" value="NZ_CP136051.1"/>
</dbReference>
<evidence type="ECO:0000313" key="2">
    <source>
        <dbReference type="EMBL" id="WOK04442.1"/>
    </source>
</evidence>
<accession>A0ABZ0IHD0</accession>
<evidence type="ECO:0000313" key="3">
    <source>
        <dbReference type="Proteomes" id="UP001302349"/>
    </source>
</evidence>